<evidence type="ECO:0008006" key="3">
    <source>
        <dbReference type="Google" id="ProtNLM"/>
    </source>
</evidence>
<dbReference type="STRING" id="1818881.A3196_03430"/>
<dbReference type="EMBL" id="LVJZ01000003">
    <property type="protein sequence ID" value="ODB95892.1"/>
    <property type="molecule type" value="Genomic_DNA"/>
</dbReference>
<gene>
    <name evidence="1" type="ORF">A3196_03430</name>
</gene>
<evidence type="ECO:0000313" key="1">
    <source>
        <dbReference type="EMBL" id="ODB95892.1"/>
    </source>
</evidence>
<name>A0A1E2UMS8_9GAMM</name>
<dbReference type="OrthoDB" id="277390at2"/>
<comment type="caution">
    <text evidence="1">The sequence shown here is derived from an EMBL/GenBank/DDBJ whole genome shotgun (WGS) entry which is preliminary data.</text>
</comment>
<dbReference type="RefSeq" id="WP_069003364.1">
    <property type="nucleotide sequence ID" value="NZ_LVJW01000006.1"/>
</dbReference>
<reference evidence="1 2" key="1">
    <citation type="submission" date="2016-03" db="EMBL/GenBank/DDBJ databases">
        <title>Chemosynthetic sulphur-oxidizing symbionts of marine invertebrate animals are capable of nitrogen fixation.</title>
        <authorList>
            <person name="Petersen J.M."/>
            <person name="Kemper A."/>
            <person name="Gruber-Vodicka H."/>
            <person name="Cardini U."/>
            <person name="Geest Mvander."/>
            <person name="Kleiner M."/>
            <person name="Bulgheresi S."/>
            <person name="Fussmann M."/>
            <person name="Herbold C."/>
            <person name="Seah B.K.B."/>
            <person name="Antony C.Paul."/>
            <person name="Liu D."/>
            <person name="Belitz A."/>
            <person name="Weber M."/>
        </authorList>
    </citation>
    <scope>NUCLEOTIDE SEQUENCE [LARGE SCALE GENOMIC DNA]</scope>
    <source>
        <strain evidence="1">G_D</strain>
    </source>
</reference>
<proteinExistence type="predicted"/>
<keyword evidence="2" id="KW-1185">Reference proteome</keyword>
<protein>
    <recommendedName>
        <fullName evidence="3">Peptidase</fullName>
    </recommendedName>
</protein>
<accession>A0A1E2UMS8</accession>
<dbReference type="AlphaFoldDB" id="A0A1E2UMS8"/>
<sequence length="183" mass="20604">MNNEAILAATRCWVEGTVVGLNLCPFAAVPVEAGRIRYLVCPESDMDGIYRAILAEFETMLQLQDAEASLLIVPAGLEAFDDYLDLLQVVEEVIPEAGLEGKFQLASFHPDYQFDGSDESDPANYTNRSPYPMFHFIREESLAEALKHYPQPELIPQRNIELLREMGLEAVEQRLARCRKKVG</sequence>
<organism evidence="1 2">
    <name type="scientific">Candidatus Thiodiazotropha endoloripes</name>
    <dbReference type="NCBI Taxonomy" id="1818881"/>
    <lineage>
        <taxon>Bacteria</taxon>
        <taxon>Pseudomonadati</taxon>
        <taxon>Pseudomonadota</taxon>
        <taxon>Gammaproteobacteria</taxon>
        <taxon>Chromatiales</taxon>
        <taxon>Sedimenticolaceae</taxon>
        <taxon>Candidatus Thiodiazotropha</taxon>
    </lineage>
</organism>
<dbReference type="InterPro" id="IPR009858">
    <property type="entry name" value="DUF1415"/>
</dbReference>
<evidence type="ECO:0000313" key="2">
    <source>
        <dbReference type="Proteomes" id="UP000094849"/>
    </source>
</evidence>
<dbReference type="Pfam" id="PF07209">
    <property type="entry name" value="DUF1415"/>
    <property type="match status" value="1"/>
</dbReference>
<dbReference type="Proteomes" id="UP000094849">
    <property type="component" value="Unassembled WGS sequence"/>
</dbReference>